<reference evidence="1 2" key="1">
    <citation type="submission" date="2016-06" db="EMBL/GenBank/DDBJ databases">
        <title>Evolution of pathogenesis and genome organization in the Tremellales.</title>
        <authorList>
            <person name="Cuomo C."/>
            <person name="Litvintseva A."/>
            <person name="Heitman J."/>
            <person name="Chen Y."/>
            <person name="Sun S."/>
            <person name="Springer D."/>
            <person name="Dromer F."/>
            <person name="Young S."/>
            <person name="Zeng Q."/>
            <person name="Chapman S."/>
            <person name="Gujja S."/>
            <person name="Saif S."/>
            <person name="Birren B."/>
        </authorList>
    </citation>
    <scope>NUCLEOTIDE SEQUENCE [LARGE SCALE GENOMIC DNA]</scope>
    <source>
        <strain evidence="1 2">CBS 6273</strain>
    </source>
</reference>
<evidence type="ECO:0000313" key="1">
    <source>
        <dbReference type="EMBL" id="ODO11214.1"/>
    </source>
</evidence>
<protein>
    <submittedName>
        <fullName evidence="1">Uncharacterized protein</fullName>
    </submittedName>
</protein>
<dbReference type="Proteomes" id="UP000095149">
    <property type="component" value="Unassembled WGS sequence"/>
</dbReference>
<organism evidence="1 2">
    <name type="scientific">Cryptococcus amylolentus CBS 6273</name>
    <dbReference type="NCBI Taxonomy" id="1296118"/>
    <lineage>
        <taxon>Eukaryota</taxon>
        <taxon>Fungi</taxon>
        <taxon>Dikarya</taxon>
        <taxon>Basidiomycota</taxon>
        <taxon>Agaricomycotina</taxon>
        <taxon>Tremellomycetes</taxon>
        <taxon>Tremellales</taxon>
        <taxon>Cryptococcaceae</taxon>
        <taxon>Cryptococcus</taxon>
    </lineage>
</organism>
<evidence type="ECO:0000313" key="2">
    <source>
        <dbReference type="Proteomes" id="UP000095149"/>
    </source>
</evidence>
<comment type="caution">
    <text evidence="1">The sequence shown here is derived from an EMBL/GenBank/DDBJ whole genome shotgun (WGS) entry which is preliminary data.</text>
</comment>
<sequence>MSARATTPNSLLPLSTTTAPEEETFIRDLNVRLAAVQAENVVRPIRQISPVYFPGAPIGTPHPNYPFHISLEKPPLEIFSHAHIHTSDDIELGLQTYNRIAPPISTNTSAKGESVKARARTLWM</sequence>
<dbReference type="EMBL" id="MEKH01000002">
    <property type="protein sequence ID" value="ODO11214.1"/>
    <property type="molecule type" value="Genomic_DNA"/>
</dbReference>
<accession>A0A1E3KDM5</accession>
<gene>
    <name evidence="1" type="ORF">I350_01818</name>
</gene>
<name>A0A1E3KDM5_9TREE</name>
<proteinExistence type="predicted"/>
<dbReference type="AlphaFoldDB" id="A0A1E3KDM5"/>